<proteinExistence type="predicted"/>
<sequence length="92" mass="10463">MRVEIRGKRGRKVPVLLTEECKRCTNAHQAERKSSSAAKRDYFFARPLDAKTPFYGNVAIRKHTMLCGAKQPELMTSTGLRSSKEQCVKFCL</sequence>
<reference evidence="1 2" key="1">
    <citation type="submission" date="2022-12" db="EMBL/GenBank/DDBJ databases">
        <title>Chromosome-level genome of Tegillarca granosa.</title>
        <authorList>
            <person name="Kim J."/>
        </authorList>
    </citation>
    <scope>NUCLEOTIDE SEQUENCE [LARGE SCALE GENOMIC DNA]</scope>
    <source>
        <strain evidence="1">Teg-2019</strain>
        <tissue evidence="1">Adductor muscle</tissue>
    </source>
</reference>
<dbReference type="PANTHER" id="PTHR33480">
    <property type="entry name" value="SET DOMAIN-CONTAINING PROTEIN-RELATED"/>
    <property type="match status" value="1"/>
</dbReference>
<dbReference type="PANTHER" id="PTHR33480:SF1">
    <property type="entry name" value="TYR RECOMBINASE DOMAIN-CONTAINING PROTEIN"/>
    <property type="match status" value="1"/>
</dbReference>
<name>A0ABQ9FYN9_TEGGR</name>
<evidence type="ECO:0000313" key="1">
    <source>
        <dbReference type="EMBL" id="KAJ8321132.1"/>
    </source>
</evidence>
<protein>
    <submittedName>
        <fullName evidence="1">Uncharacterized protein</fullName>
    </submittedName>
</protein>
<organism evidence="1 2">
    <name type="scientific">Tegillarca granosa</name>
    <name type="common">Malaysian cockle</name>
    <name type="synonym">Anadara granosa</name>
    <dbReference type="NCBI Taxonomy" id="220873"/>
    <lineage>
        <taxon>Eukaryota</taxon>
        <taxon>Metazoa</taxon>
        <taxon>Spiralia</taxon>
        <taxon>Lophotrochozoa</taxon>
        <taxon>Mollusca</taxon>
        <taxon>Bivalvia</taxon>
        <taxon>Autobranchia</taxon>
        <taxon>Pteriomorphia</taxon>
        <taxon>Arcoida</taxon>
        <taxon>Arcoidea</taxon>
        <taxon>Arcidae</taxon>
        <taxon>Tegillarca</taxon>
    </lineage>
</organism>
<dbReference type="EMBL" id="JARBDR010000138">
    <property type="protein sequence ID" value="KAJ8321132.1"/>
    <property type="molecule type" value="Genomic_DNA"/>
</dbReference>
<comment type="caution">
    <text evidence="1">The sequence shown here is derived from an EMBL/GenBank/DDBJ whole genome shotgun (WGS) entry which is preliminary data.</text>
</comment>
<keyword evidence="2" id="KW-1185">Reference proteome</keyword>
<accession>A0ABQ9FYN9</accession>
<gene>
    <name evidence="1" type="ORF">KUTeg_001317</name>
</gene>
<dbReference type="Proteomes" id="UP001217089">
    <property type="component" value="Unassembled WGS sequence"/>
</dbReference>
<evidence type="ECO:0000313" key="2">
    <source>
        <dbReference type="Proteomes" id="UP001217089"/>
    </source>
</evidence>